<dbReference type="AlphaFoldDB" id="A0A222FMN3"/>
<dbReference type="RefSeq" id="WP_094060958.1">
    <property type="nucleotide sequence ID" value="NZ_CP022530.1"/>
</dbReference>
<dbReference type="KEGG" id="bsan:CHH28_14370"/>
<evidence type="ECO:0000313" key="4">
    <source>
        <dbReference type="Proteomes" id="UP000202440"/>
    </source>
</evidence>
<evidence type="ECO:0000256" key="1">
    <source>
        <dbReference type="ARBA" id="ARBA00005947"/>
    </source>
</evidence>
<dbReference type="SUPFAM" id="SSF52768">
    <property type="entry name" value="Arginase/deacetylase"/>
    <property type="match status" value="1"/>
</dbReference>
<dbReference type="OrthoDB" id="9808367at2"/>
<dbReference type="PRINTS" id="PR01270">
    <property type="entry name" value="HDASUPER"/>
</dbReference>
<dbReference type="PANTHER" id="PTHR10625:SF10">
    <property type="entry name" value="HISTONE DEACETYLASE HDAC1"/>
    <property type="match status" value="1"/>
</dbReference>
<dbReference type="GO" id="GO:0040029">
    <property type="term" value="P:epigenetic regulation of gene expression"/>
    <property type="evidence" value="ECO:0007669"/>
    <property type="project" value="TreeGrafter"/>
</dbReference>
<accession>A0A222FMN3</accession>
<dbReference type="InterPro" id="IPR000286">
    <property type="entry name" value="HDACs"/>
</dbReference>
<evidence type="ECO:0000259" key="2">
    <source>
        <dbReference type="Pfam" id="PF00850"/>
    </source>
</evidence>
<dbReference type="CDD" id="cd11599">
    <property type="entry name" value="HDAC_classII_2"/>
    <property type="match status" value="1"/>
</dbReference>
<dbReference type="InterPro" id="IPR023696">
    <property type="entry name" value="Ureohydrolase_dom_sf"/>
</dbReference>
<dbReference type="EMBL" id="CP022530">
    <property type="protein sequence ID" value="ASP39784.1"/>
    <property type="molecule type" value="Genomic_DNA"/>
</dbReference>
<name>A0A222FMN3_9GAMM</name>
<dbReference type="InterPro" id="IPR037138">
    <property type="entry name" value="His_deacetylse_dom_sf"/>
</dbReference>
<keyword evidence="4" id="KW-1185">Reference proteome</keyword>
<dbReference type="Gene3D" id="3.40.800.20">
    <property type="entry name" value="Histone deacetylase domain"/>
    <property type="match status" value="1"/>
</dbReference>
<evidence type="ECO:0000313" key="3">
    <source>
        <dbReference type="EMBL" id="ASP39784.1"/>
    </source>
</evidence>
<protein>
    <submittedName>
        <fullName evidence="3">Deacetylase</fullName>
    </submittedName>
</protein>
<dbReference type="InterPro" id="IPR023801">
    <property type="entry name" value="His_deacetylse_dom"/>
</dbReference>
<comment type="similarity">
    <text evidence="1">Belongs to the histone deacetylase family.</text>
</comment>
<proteinExistence type="inferred from homology"/>
<dbReference type="GO" id="GO:0004407">
    <property type="term" value="F:histone deacetylase activity"/>
    <property type="evidence" value="ECO:0007669"/>
    <property type="project" value="TreeGrafter"/>
</dbReference>
<organism evidence="3 4">
    <name type="scientific">Bacterioplanes sanyensis</name>
    <dbReference type="NCBI Taxonomy" id="1249553"/>
    <lineage>
        <taxon>Bacteria</taxon>
        <taxon>Pseudomonadati</taxon>
        <taxon>Pseudomonadota</taxon>
        <taxon>Gammaproteobacteria</taxon>
        <taxon>Oceanospirillales</taxon>
        <taxon>Oceanospirillaceae</taxon>
        <taxon>Bacterioplanes</taxon>
    </lineage>
</organism>
<dbReference type="Pfam" id="PF00850">
    <property type="entry name" value="Hist_deacetyl"/>
    <property type="match status" value="1"/>
</dbReference>
<dbReference type="Proteomes" id="UP000202440">
    <property type="component" value="Chromosome"/>
</dbReference>
<reference evidence="3 4" key="1">
    <citation type="submission" date="2017-07" db="EMBL/GenBank/DDBJ databases">
        <title>Annotated genome sequence of Bacterioplanes sanyensis isolated from Red Sea.</title>
        <authorList>
            <person name="Rehman Z.U."/>
        </authorList>
    </citation>
    <scope>NUCLEOTIDE SEQUENCE [LARGE SCALE GENOMIC DNA]</scope>
    <source>
        <strain evidence="3 4">NV9</strain>
    </source>
</reference>
<gene>
    <name evidence="3" type="ORF">CHH28_14370</name>
</gene>
<sequence>MSTAYFCFHEHFSHATGDDHPEHALRITAIENALKQSGLWDKLTICESGPAKRSDILRAHSPGYVEQLDMIQPQHGRIYVDEDTPMSPGSLEAAYYSAGAAVEAVDAVLNGQFRNAFVATRPPGHHAEHKRSMGFCFFNNIAVAALRAAEAHHLQRIAILDFDAHQGNGTIDILQNDVRFLLCSTFQHPFYPYSHYESNKYNNLVNGYLSAGAGSRDFRDAVLNCWAEPLRRFAPELIIVSAGFDAHYEDPMAELCLVDEDYRWIAQWISHVTDSRNTPWLALLEGGYDLNALGRSANEFIGVMLEQGHGD</sequence>
<feature type="domain" description="Histone deacetylase" evidence="2">
    <location>
        <begin position="20"/>
        <end position="302"/>
    </location>
</feature>
<dbReference type="PANTHER" id="PTHR10625">
    <property type="entry name" value="HISTONE DEACETYLASE HDAC1-RELATED"/>
    <property type="match status" value="1"/>
</dbReference>